<comment type="cofactor">
    <cofactor evidence="1 10">
        <name>Mg(2+)</name>
        <dbReference type="ChEBI" id="CHEBI:18420"/>
    </cofactor>
</comment>
<proteinExistence type="inferred from homology"/>
<dbReference type="OrthoDB" id="18170at2759"/>
<comment type="subcellular location">
    <subcellularLocation>
        <location evidence="2 10">Mitochondrion inner membrane</location>
        <topology evidence="2 10">Multi-pass membrane protein</topology>
        <orientation evidence="2 10">Matrix side</orientation>
    </subcellularLocation>
</comment>
<dbReference type="InterPro" id="IPR039653">
    <property type="entry name" value="Prenyltransferase"/>
</dbReference>
<feature type="transmembrane region" description="Helical" evidence="10">
    <location>
        <begin position="59"/>
        <end position="78"/>
    </location>
</feature>
<evidence type="ECO:0000256" key="3">
    <source>
        <dbReference type="ARBA" id="ARBA00005985"/>
    </source>
</evidence>
<dbReference type="UniPathway" id="UPA00232"/>
<dbReference type="NCBIfam" id="TIGR01474">
    <property type="entry name" value="ubiA_proteo"/>
    <property type="match status" value="1"/>
</dbReference>
<feature type="transmembrane region" description="Helical" evidence="10">
    <location>
        <begin position="309"/>
        <end position="329"/>
    </location>
</feature>
<dbReference type="EMBL" id="KV454212">
    <property type="protein sequence ID" value="ODQ57929.1"/>
    <property type="molecule type" value="Genomic_DNA"/>
</dbReference>
<dbReference type="GO" id="GO:0006744">
    <property type="term" value="P:ubiquinone biosynthetic process"/>
    <property type="evidence" value="ECO:0007669"/>
    <property type="project" value="UniProtKB-UniRule"/>
</dbReference>
<evidence type="ECO:0000313" key="12">
    <source>
        <dbReference type="Proteomes" id="UP000094112"/>
    </source>
</evidence>
<accession>A0A1E3NXK8</accession>
<dbReference type="PANTHER" id="PTHR11048">
    <property type="entry name" value="PRENYLTRANSFERASES"/>
    <property type="match status" value="1"/>
</dbReference>
<dbReference type="InterPro" id="IPR030470">
    <property type="entry name" value="UbiA_prenylTrfase_CS"/>
</dbReference>
<dbReference type="STRING" id="683960.A0A1E3NXK8"/>
<dbReference type="GO" id="GO:0008299">
    <property type="term" value="P:isoprenoid biosynthetic process"/>
    <property type="evidence" value="ECO:0007669"/>
    <property type="project" value="UniProtKB-UniRule"/>
</dbReference>
<comment type="similarity">
    <text evidence="3 10">Belongs to the UbiA prenyltransferase family.</text>
</comment>
<keyword evidence="4 10" id="KW-0808">Transferase</keyword>
<dbReference type="GO" id="GO:0008412">
    <property type="term" value="F:4-hydroxybenzoate polyprenyltransferase activity"/>
    <property type="evidence" value="ECO:0007669"/>
    <property type="project" value="UniProtKB-EC"/>
</dbReference>
<keyword evidence="6 10" id="KW-1133">Transmembrane helix</keyword>
<dbReference type="PANTHER" id="PTHR11048:SF28">
    <property type="entry name" value="4-HYDROXYBENZOATE POLYPRENYLTRANSFERASE, MITOCHONDRIAL"/>
    <property type="match status" value="1"/>
</dbReference>
<evidence type="ECO:0000256" key="8">
    <source>
        <dbReference type="ARBA" id="ARBA00052313"/>
    </source>
</evidence>
<dbReference type="RefSeq" id="XP_019037136.1">
    <property type="nucleotide sequence ID" value="XM_019180317.1"/>
</dbReference>
<dbReference type="HAMAP" id="MF_01635">
    <property type="entry name" value="UbiA"/>
    <property type="match status" value="1"/>
</dbReference>
<feature type="transmembrane region" description="Helical" evidence="10">
    <location>
        <begin position="156"/>
        <end position="173"/>
    </location>
</feature>
<keyword evidence="5 10" id="KW-0812">Transmembrane</keyword>
<dbReference type="AlphaFoldDB" id="A0A1E3NXK8"/>
<dbReference type="CDD" id="cd13959">
    <property type="entry name" value="PT_UbiA_COQ2"/>
    <property type="match status" value="1"/>
</dbReference>
<evidence type="ECO:0000256" key="4">
    <source>
        <dbReference type="ARBA" id="ARBA00022679"/>
    </source>
</evidence>
<evidence type="ECO:0000256" key="7">
    <source>
        <dbReference type="ARBA" id="ARBA00023136"/>
    </source>
</evidence>
<gene>
    <name evidence="10" type="primary">COQ2</name>
    <name evidence="11" type="ORF">WICANDRAFT_101315</name>
</gene>
<comment type="pathway">
    <text evidence="10">Cofactor biosynthesis; ubiquinone biosynthesis.</text>
</comment>
<evidence type="ECO:0000256" key="5">
    <source>
        <dbReference type="ARBA" id="ARBA00022692"/>
    </source>
</evidence>
<sequence length="335" mass="37046">MLRSHSIFLLQSSIRFTQKERDEAAALRLKSLGPYVSKLPTSWIPYAELARLDKPVGTWLLYIPCTWSILIGAQQIGAPLGSTLGMLAIFGTGALIMRGFGCTVNDLLDKNLDNKVLRTIERPIASGRVSPFQAKMFAGGQLAAGLAVILQIPWDCFLLGSSSLFLVCTYPLFKRFTYYPQAVLSLAFNWGALLGFPAMGVWDPNVMIPLFLSSFCWTMTYDTIYAHQDKKFDINAGIKSTALKWKDHSKKIFVGLTATQLSLLALTGVNAGIITGPGFIIGSGIFAYRLVQMIRKVDLNDPKSCWSHFTGNISSGLYFSYGLFFDYLLQVFGIL</sequence>
<feature type="transmembrane region" description="Helical" evidence="10">
    <location>
        <begin position="182"/>
        <end position="202"/>
    </location>
</feature>
<keyword evidence="7 10" id="KW-0472">Membrane</keyword>
<evidence type="ECO:0000313" key="11">
    <source>
        <dbReference type="EMBL" id="ODQ57929.1"/>
    </source>
</evidence>
<evidence type="ECO:0000256" key="10">
    <source>
        <dbReference type="HAMAP-Rule" id="MF_03189"/>
    </source>
</evidence>
<reference evidence="11 12" key="1">
    <citation type="journal article" date="2016" name="Proc. Natl. Acad. Sci. U.S.A.">
        <title>Comparative genomics of biotechnologically important yeasts.</title>
        <authorList>
            <person name="Riley R."/>
            <person name="Haridas S."/>
            <person name="Wolfe K.H."/>
            <person name="Lopes M.R."/>
            <person name="Hittinger C.T."/>
            <person name="Goeker M."/>
            <person name="Salamov A.A."/>
            <person name="Wisecaver J.H."/>
            <person name="Long T.M."/>
            <person name="Calvey C.H."/>
            <person name="Aerts A.L."/>
            <person name="Barry K.W."/>
            <person name="Choi C."/>
            <person name="Clum A."/>
            <person name="Coughlan A.Y."/>
            <person name="Deshpande S."/>
            <person name="Douglass A.P."/>
            <person name="Hanson S.J."/>
            <person name="Klenk H.-P."/>
            <person name="LaButti K.M."/>
            <person name="Lapidus A."/>
            <person name="Lindquist E.A."/>
            <person name="Lipzen A.M."/>
            <person name="Meier-Kolthoff J.P."/>
            <person name="Ohm R.A."/>
            <person name="Otillar R.P."/>
            <person name="Pangilinan J.L."/>
            <person name="Peng Y."/>
            <person name="Rokas A."/>
            <person name="Rosa C.A."/>
            <person name="Scheuner C."/>
            <person name="Sibirny A.A."/>
            <person name="Slot J.C."/>
            <person name="Stielow J.B."/>
            <person name="Sun H."/>
            <person name="Kurtzman C.P."/>
            <person name="Blackwell M."/>
            <person name="Grigoriev I.V."/>
            <person name="Jeffries T.W."/>
        </authorList>
    </citation>
    <scope>NUCLEOTIDE SEQUENCE [LARGE SCALE GENOMIC DNA]</scope>
    <source>
        <strain evidence="12">ATCC 58044 / CBS 1984 / NCYC 433 / NRRL Y-366-8</strain>
    </source>
</reference>
<evidence type="ECO:0000256" key="2">
    <source>
        <dbReference type="ARBA" id="ARBA00004292"/>
    </source>
</evidence>
<dbReference type="EC" id="2.5.1.39" evidence="10"/>
<keyword evidence="10" id="KW-0831">Ubiquinone biosynthesis</keyword>
<keyword evidence="10" id="KW-0999">Mitochondrion inner membrane</keyword>
<keyword evidence="12" id="KW-1185">Reference proteome</keyword>
<dbReference type="Pfam" id="PF01040">
    <property type="entry name" value="UbiA"/>
    <property type="match status" value="1"/>
</dbReference>
<evidence type="ECO:0000256" key="6">
    <source>
        <dbReference type="ARBA" id="ARBA00022989"/>
    </source>
</evidence>
<organism evidence="11 12">
    <name type="scientific">Wickerhamomyces anomalus (strain ATCC 58044 / CBS 1984 / NCYC 433 / NRRL Y-366-8)</name>
    <name type="common">Yeast</name>
    <name type="synonym">Hansenula anomala</name>
    <dbReference type="NCBI Taxonomy" id="683960"/>
    <lineage>
        <taxon>Eukaryota</taxon>
        <taxon>Fungi</taxon>
        <taxon>Dikarya</taxon>
        <taxon>Ascomycota</taxon>
        <taxon>Saccharomycotina</taxon>
        <taxon>Saccharomycetes</taxon>
        <taxon>Phaffomycetales</taxon>
        <taxon>Wickerhamomycetaceae</taxon>
        <taxon>Wickerhamomyces</taxon>
    </lineage>
</organism>
<dbReference type="FunFam" id="1.20.120.1780:FF:000001">
    <property type="entry name" value="4-hydroxybenzoate octaprenyltransferase"/>
    <property type="match status" value="1"/>
</dbReference>
<dbReference type="GO" id="GO:0005743">
    <property type="term" value="C:mitochondrial inner membrane"/>
    <property type="evidence" value="ECO:0007669"/>
    <property type="project" value="UniProtKB-SubCell"/>
</dbReference>
<keyword evidence="10" id="KW-0414">Isoprene biosynthesis</keyword>
<feature type="transmembrane region" description="Helical" evidence="10">
    <location>
        <begin position="263"/>
        <end position="288"/>
    </location>
</feature>
<dbReference type="InterPro" id="IPR006370">
    <property type="entry name" value="HB_polyprenyltransferase-like"/>
</dbReference>
<evidence type="ECO:0000256" key="1">
    <source>
        <dbReference type="ARBA" id="ARBA00001946"/>
    </source>
</evidence>
<keyword evidence="10" id="KW-0496">Mitochondrion</keyword>
<dbReference type="PROSITE" id="PS00943">
    <property type="entry name" value="UBIA"/>
    <property type="match status" value="1"/>
</dbReference>
<dbReference type="InterPro" id="IPR044878">
    <property type="entry name" value="UbiA_sf"/>
</dbReference>
<dbReference type="Gene3D" id="1.20.120.1780">
    <property type="entry name" value="UbiA prenyltransferase"/>
    <property type="match status" value="1"/>
</dbReference>
<comment type="catalytic activity">
    <reaction evidence="8 10">
        <text>an all-trans-polyprenyl diphosphate + 4-hydroxybenzoate = a 4-hydroxy-3-(all-trans-polyprenyl)benzoate + diphosphate</text>
        <dbReference type="Rhea" id="RHEA:44504"/>
        <dbReference type="Rhea" id="RHEA-COMP:9514"/>
        <dbReference type="Rhea" id="RHEA-COMP:9564"/>
        <dbReference type="ChEBI" id="CHEBI:17879"/>
        <dbReference type="ChEBI" id="CHEBI:33019"/>
        <dbReference type="ChEBI" id="CHEBI:58914"/>
        <dbReference type="ChEBI" id="CHEBI:78396"/>
        <dbReference type="EC" id="2.5.1.39"/>
    </reaction>
</comment>
<feature type="transmembrane region" description="Helical" evidence="10">
    <location>
        <begin position="84"/>
        <end position="108"/>
    </location>
</feature>
<comment type="function">
    <text evidence="9 10">Catalyzes the prenylation of para-hydroxybenzoate (PHB) with an all-trans polyprenyl group. Mediates the second step in the final reaction sequence of coenzyme Q (CoQ) biosynthesis, which is the condensation of the polyisoprenoid side chain with PHB, generating the first membrane-bound Q intermediate.</text>
</comment>
<dbReference type="FunFam" id="1.10.357.140:FF:000003">
    <property type="entry name" value="4-hydroxybenzoate polyprenyltransferase, mitochondrial"/>
    <property type="match status" value="1"/>
</dbReference>
<dbReference type="InterPro" id="IPR000537">
    <property type="entry name" value="UbiA_prenyltransferase"/>
</dbReference>
<protein>
    <recommendedName>
        <fullName evidence="10">4-hydroxybenzoate polyprenyltransferase, mitochondrial</fullName>
        <shortName evidence="10">4-HB polyprenyltransferase</shortName>
        <ecNumber evidence="10">2.5.1.39</ecNumber>
    </recommendedName>
    <alternativeName>
        <fullName evidence="10">4-hydroxybenzoate hexaprenyltransferase</fullName>
    </alternativeName>
    <alternativeName>
        <fullName evidence="10">Para-hydroxybenzoate--polyprenyltransferase</fullName>
        <shortName evidence="10">PHB:PPT</shortName>
        <shortName evidence="10">PHB:polyprenyltransferase</shortName>
    </alternativeName>
</protein>
<name>A0A1E3NXK8_WICAA</name>
<dbReference type="Gene3D" id="1.10.357.140">
    <property type="entry name" value="UbiA prenyltransferase"/>
    <property type="match status" value="1"/>
</dbReference>
<dbReference type="GeneID" id="30197563"/>
<evidence type="ECO:0000256" key="9">
    <source>
        <dbReference type="ARBA" id="ARBA00058997"/>
    </source>
</evidence>
<dbReference type="Proteomes" id="UP000094112">
    <property type="component" value="Unassembled WGS sequence"/>
</dbReference>